<accession>A0ABS9TKT9</accession>
<dbReference type="InterPro" id="IPR045155">
    <property type="entry name" value="Beta-lactam_cat"/>
</dbReference>
<gene>
    <name evidence="2" type="ORF">MMF94_24550</name>
</gene>
<dbReference type="Gene3D" id="3.40.710.10">
    <property type="entry name" value="DD-peptidase/beta-lactamase superfamily"/>
    <property type="match status" value="1"/>
</dbReference>
<dbReference type="PANTHER" id="PTHR35333">
    <property type="entry name" value="BETA-LACTAMASE"/>
    <property type="match status" value="1"/>
</dbReference>
<dbReference type="PANTHER" id="PTHR35333:SF3">
    <property type="entry name" value="BETA-LACTAMASE-TYPE TRANSPEPTIDASE FOLD CONTAINING PROTEIN"/>
    <property type="match status" value="1"/>
</dbReference>
<evidence type="ECO:0000259" key="1">
    <source>
        <dbReference type="Pfam" id="PF13354"/>
    </source>
</evidence>
<dbReference type="InterPro" id="IPR012338">
    <property type="entry name" value="Beta-lactam/transpept-like"/>
</dbReference>
<dbReference type="GO" id="GO:0016787">
    <property type="term" value="F:hydrolase activity"/>
    <property type="evidence" value="ECO:0007669"/>
    <property type="project" value="UniProtKB-KW"/>
</dbReference>
<sequence>MNERDHEILRIFADAGVRGWLHAVALGGPGTREVGLGPDEPVVMASVYKLPLLIAFCREVDAGTIDPRERVTIVPTERTVGPTGLSILRDDVTMSWRDVALSMVAVSDNAAADVLLERVGLDQLYQAMADLGLTRTRVRSGTAEVHRTLVADTASADTAAAFEALASHDVAPEVRAYSPVYGSATTAREMTMLLDAIWSDRAASAEQCRFAREVLGAQIWPHRLRSGFPYAGVRVAGKTGTLGAIRNEVGVVQFDGERPVAVAVFTHAARADAMLPRADAAIGLAARVAVTDLRSGRL</sequence>
<dbReference type="Pfam" id="PF13354">
    <property type="entry name" value="Beta-lactamase2"/>
    <property type="match status" value="1"/>
</dbReference>
<dbReference type="InterPro" id="IPR000871">
    <property type="entry name" value="Beta-lactam_class-A"/>
</dbReference>
<feature type="domain" description="Beta-lactamase class A catalytic" evidence="1">
    <location>
        <begin position="32"/>
        <end position="266"/>
    </location>
</feature>
<evidence type="ECO:0000313" key="2">
    <source>
        <dbReference type="EMBL" id="MCH6168876.1"/>
    </source>
</evidence>
<dbReference type="SUPFAM" id="SSF56601">
    <property type="entry name" value="beta-lactamase/transpeptidase-like"/>
    <property type="match status" value="1"/>
</dbReference>
<dbReference type="EMBL" id="JAKXMK010000022">
    <property type="protein sequence ID" value="MCH6168876.1"/>
    <property type="molecule type" value="Genomic_DNA"/>
</dbReference>
<name>A0ABS9TKT9_9PSEU</name>
<reference evidence="2 3" key="1">
    <citation type="submission" date="2022-03" db="EMBL/GenBank/DDBJ databases">
        <title>Pseudonocardia alaer sp. nov., a novel actinomycete isolated from reed forest soil.</title>
        <authorList>
            <person name="Wang L."/>
        </authorList>
    </citation>
    <scope>NUCLEOTIDE SEQUENCE [LARGE SCALE GENOMIC DNA]</scope>
    <source>
        <strain evidence="2 3">Y-16303</strain>
    </source>
</reference>
<organism evidence="2 3">
    <name type="scientific">Pseudonocardia alaniniphila</name>
    <dbReference type="NCBI Taxonomy" id="75291"/>
    <lineage>
        <taxon>Bacteria</taxon>
        <taxon>Bacillati</taxon>
        <taxon>Actinomycetota</taxon>
        <taxon>Actinomycetes</taxon>
        <taxon>Pseudonocardiales</taxon>
        <taxon>Pseudonocardiaceae</taxon>
        <taxon>Pseudonocardia</taxon>
    </lineage>
</organism>
<keyword evidence="2" id="KW-0378">Hydrolase</keyword>
<keyword evidence="3" id="KW-1185">Reference proteome</keyword>
<dbReference type="Proteomes" id="UP001299970">
    <property type="component" value="Unassembled WGS sequence"/>
</dbReference>
<proteinExistence type="predicted"/>
<dbReference type="RefSeq" id="WP_241039517.1">
    <property type="nucleotide sequence ID" value="NZ_BAAAJF010000011.1"/>
</dbReference>
<evidence type="ECO:0000313" key="3">
    <source>
        <dbReference type="Proteomes" id="UP001299970"/>
    </source>
</evidence>
<comment type="caution">
    <text evidence="2">The sequence shown here is derived from an EMBL/GenBank/DDBJ whole genome shotgun (WGS) entry which is preliminary data.</text>
</comment>
<protein>
    <submittedName>
        <fullName evidence="2">Class A beta-lactamase-related serine hydrolase</fullName>
    </submittedName>
</protein>